<dbReference type="RefSeq" id="WP_194703119.1">
    <property type="nucleotide sequence ID" value="NZ_JADKNH010000011.1"/>
</dbReference>
<comment type="caution">
    <text evidence="13">The sequence shown here is derived from an EMBL/GenBank/DDBJ whole genome shotgun (WGS) entry which is preliminary data.</text>
</comment>
<dbReference type="NCBIfam" id="NF008954">
    <property type="entry name" value="PRK12296.1"/>
    <property type="match status" value="1"/>
</dbReference>
<dbReference type="InterPro" id="IPR036346">
    <property type="entry name" value="GTP-bd_prot_GTP1/OBG_C_sf"/>
</dbReference>
<feature type="binding site" evidence="9">
    <location>
        <position position="192"/>
    </location>
    <ligand>
        <name>Mg(2+)</name>
        <dbReference type="ChEBI" id="CHEBI:18420"/>
    </ligand>
</feature>
<proteinExistence type="inferred from homology"/>
<keyword evidence="5 9" id="KW-0547">Nucleotide-binding</keyword>
<evidence type="ECO:0000259" key="11">
    <source>
        <dbReference type="PROSITE" id="PS51881"/>
    </source>
</evidence>
<evidence type="ECO:0000313" key="13">
    <source>
        <dbReference type="EMBL" id="MBF4694879.1"/>
    </source>
</evidence>
<keyword evidence="7 9" id="KW-0460">Magnesium</keyword>
<keyword evidence="14" id="KW-1185">Reference proteome</keyword>
<accession>A0ABR9ZZ60</accession>
<evidence type="ECO:0000256" key="9">
    <source>
        <dbReference type="HAMAP-Rule" id="MF_01454"/>
    </source>
</evidence>
<keyword evidence="3 9" id="KW-0963">Cytoplasm</keyword>
<evidence type="ECO:0000313" key="14">
    <source>
        <dbReference type="Proteomes" id="UP000614200"/>
    </source>
</evidence>
<dbReference type="SUPFAM" id="SSF52540">
    <property type="entry name" value="P-loop containing nucleoside triphosphate hydrolases"/>
    <property type="match status" value="1"/>
</dbReference>
<evidence type="ECO:0000256" key="4">
    <source>
        <dbReference type="ARBA" id="ARBA00022723"/>
    </source>
</evidence>
<dbReference type="InterPro" id="IPR031167">
    <property type="entry name" value="G_OBG"/>
</dbReference>
<dbReference type="SUPFAM" id="SSF82051">
    <property type="entry name" value="Obg GTP-binding protein N-terminal domain"/>
    <property type="match status" value="1"/>
</dbReference>
<dbReference type="PANTHER" id="PTHR11702">
    <property type="entry name" value="DEVELOPMENTALLY REGULATED GTP-BINDING PROTEIN-RELATED"/>
    <property type="match status" value="1"/>
</dbReference>
<sequence length="425" mass="46857">MFVDVAKIYIKAGDGGNGKVSFRREKYVPDGGPDGGDGGRGGNVVAVVDDAMRTLMDFRYQRKYICANGEDGGKKKMTGKCAEDLIIKVPQGTIIRDAETGKVIVDLKEKNQSAILAKGGRGGKGNTHFTTSTRQAPTFAEKGGKGYERNIVLELKMLADVGLLGYPNVGKSTFLAATTQARPKIANYHFTTLQPNLGVVEAVKGKSFVIADIPGLIEGAKEGIGLGLDFLRHVERTKVLIHVVDISGIEGRDPYEDFCTINKEVFGYNERLSNRVQVVAANKMDLLFDDEQLLIFTEKIEADGYKVFPISAATGQGVDALLNFVTELLDTTPDAPLIDEEDYFVEALDLSDSSEINYFMDDDVYCIEGEYLERLMFSTNLSDIESLRRFQNVLKNKGVFDHLRTLGIEDGDTVRIFDLEFEFYG</sequence>
<evidence type="ECO:0000256" key="3">
    <source>
        <dbReference type="ARBA" id="ARBA00022490"/>
    </source>
</evidence>
<feature type="binding site" evidence="9">
    <location>
        <position position="172"/>
    </location>
    <ligand>
        <name>Mg(2+)</name>
        <dbReference type="ChEBI" id="CHEBI:18420"/>
    </ligand>
</feature>
<evidence type="ECO:0000256" key="7">
    <source>
        <dbReference type="ARBA" id="ARBA00022842"/>
    </source>
</evidence>
<keyword evidence="4 9" id="KW-0479">Metal-binding</keyword>
<protein>
    <recommendedName>
        <fullName evidence="9">GTPase Obg</fullName>
        <ecNumber evidence="9">3.6.5.-</ecNumber>
    </recommendedName>
    <alternativeName>
        <fullName evidence="9">GTP-binding protein Obg</fullName>
    </alternativeName>
</protein>
<dbReference type="EC" id="3.6.5.-" evidence="9"/>
<dbReference type="PROSITE" id="PS51881">
    <property type="entry name" value="OCT"/>
    <property type="match status" value="1"/>
</dbReference>
<dbReference type="InterPro" id="IPR036726">
    <property type="entry name" value="GTP1_OBG_dom_sf"/>
</dbReference>
<dbReference type="InterPro" id="IPR045086">
    <property type="entry name" value="OBG_GTPase"/>
</dbReference>
<dbReference type="InterPro" id="IPR006074">
    <property type="entry name" value="GTP1-OBG_CS"/>
</dbReference>
<evidence type="ECO:0000259" key="10">
    <source>
        <dbReference type="PROSITE" id="PS51710"/>
    </source>
</evidence>
<feature type="binding site" evidence="9">
    <location>
        <begin position="212"/>
        <end position="215"/>
    </location>
    <ligand>
        <name>GTP</name>
        <dbReference type="ChEBI" id="CHEBI:37565"/>
    </ligand>
</feature>
<evidence type="ECO:0000256" key="8">
    <source>
        <dbReference type="ARBA" id="ARBA00023134"/>
    </source>
</evidence>
<comment type="cofactor">
    <cofactor evidence="1 9">
        <name>Mg(2+)</name>
        <dbReference type="ChEBI" id="CHEBI:18420"/>
    </cofactor>
</comment>
<feature type="binding site" evidence="9">
    <location>
        <begin position="165"/>
        <end position="172"/>
    </location>
    <ligand>
        <name>GTP</name>
        <dbReference type="ChEBI" id="CHEBI:37565"/>
    </ligand>
</feature>
<dbReference type="InterPro" id="IPR015349">
    <property type="entry name" value="OCT_dom"/>
</dbReference>
<dbReference type="Gene3D" id="3.30.300.350">
    <property type="entry name" value="GTP-binding protein OBG, C-terminal domain"/>
    <property type="match status" value="1"/>
</dbReference>
<dbReference type="InterPro" id="IPR027417">
    <property type="entry name" value="P-loop_NTPase"/>
</dbReference>
<dbReference type="Proteomes" id="UP000614200">
    <property type="component" value="Unassembled WGS sequence"/>
</dbReference>
<organism evidence="13 14">
    <name type="scientific">Fusibacter ferrireducens</name>
    <dbReference type="NCBI Taxonomy" id="2785058"/>
    <lineage>
        <taxon>Bacteria</taxon>
        <taxon>Bacillati</taxon>
        <taxon>Bacillota</taxon>
        <taxon>Clostridia</taxon>
        <taxon>Eubacteriales</taxon>
        <taxon>Eubacteriales Family XII. Incertae Sedis</taxon>
        <taxon>Fusibacter</taxon>
    </lineage>
</organism>
<evidence type="ECO:0000256" key="5">
    <source>
        <dbReference type="ARBA" id="ARBA00022741"/>
    </source>
</evidence>
<feature type="binding site" evidence="9">
    <location>
        <begin position="190"/>
        <end position="194"/>
    </location>
    <ligand>
        <name>GTP</name>
        <dbReference type="ChEBI" id="CHEBI:37565"/>
    </ligand>
</feature>
<comment type="function">
    <text evidence="9">An essential GTPase which binds GTP, GDP and possibly (p)ppGpp with moderate affinity, with high nucleotide exchange rates and a fairly low GTP hydrolysis rate. Plays a role in control of the cell cycle, stress response, ribosome biogenesis and in those bacteria that undergo differentiation, in morphogenesis control.</text>
</comment>
<comment type="subcellular location">
    <subcellularLocation>
        <location evidence="9">Cytoplasm</location>
    </subcellularLocation>
</comment>
<feature type="binding site" evidence="9">
    <location>
        <begin position="311"/>
        <end position="313"/>
    </location>
    <ligand>
        <name>GTP</name>
        <dbReference type="ChEBI" id="CHEBI:37565"/>
    </ligand>
</feature>
<dbReference type="PROSITE" id="PS51710">
    <property type="entry name" value="G_OBG"/>
    <property type="match status" value="1"/>
</dbReference>
<reference evidence="13 14" key="1">
    <citation type="submission" date="2020-11" db="EMBL/GenBank/DDBJ databases">
        <title>Fusibacter basophilias sp. nov.</title>
        <authorList>
            <person name="Qiu D."/>
        </authorList>
    </citation>
    <scope>NUCLEOTIDE SEQUENCE [LARGE SCALE GENOMIC DNA]</scope>
    <source>
        <strain evidence="13 14">Q10-2</strain>
    </source>
</reference>
<keyword evidence="8 9" id="KW-0342">GTP-binding</keyword>
<evidence type="ECO:0000256" key="6">
    <source>
        <dbReference type="ARBA" id="ARBA00022801"/>
    </source>
</evidence>
<dbReference type="Gene3D" id="3.40.50.300">
    <property type="entry name" value="P-loop containing nucleotide triphosphate hydrolases"/>
    <property type="match status" value="1"/>
</dbReference>
<dbReference type="Pfam" id="PF01018">
    <property type="entry name" value="GTP1_OBG"/>
    <property type="match status" value="1"/>
</dbReference>
<dbReference type="InterPro" id="IPR014100">
    <property type="entry name" value="GTP-bd_Obg/CgtA"/>
</dbReference>
<dbReference type="PANTHER" id="PTHR11702:SF31">
    <property type="entry name" value="MITOCHONDRIAL RIBOSOME-ASSOCIATED GTPASE 2"/>
    <property type="match status" value="1"/>
</dbReference>
<dbReference type="SUPFAM" id="SSF102741">
    <property type="entry name" value="Obg GTP-binding protein C-terminal domain"/>
    <property type="match status" value="1"/>
</dbReference>
<dbReference type="NCBIfam" id="TIGR03595">
    <property type="entry name" value="Obg_CgtA_exten"/>
    <property type="match status" value="1"/>
</dbReference>
<name>A0ABR9ZZ60_9FIRM</name>
<dbReference type="PROSITE" id="PS00905">
    <property type="entry name" value="GTP1_OBG"/>
    <property type="match status" value="1"/>
</dbReference>
<dbReference type="NCBIfam" id="NF008955">
    <property type="entry name" value="PRK12297.1"/>
    <property type="match status" value="1"/>
</dbReference>
<dbReference type="Pfam" id="PF01926">
    <property type="entry name" value="MMR_HSR1"/>
    <property type="match status" value="1"/>
</dbReference>
<gene>
    <name evidence="13" type="primary">obgE</name>
    <name evidence="9" type="synonym">obg</name>
    <name evidence="13" type="ORF">ISU02_17400</name>
</gene>
<evidence type="ECO:0000256" key="1">
    <source>
        <dbReference type="ARBA" id="ARBA00001946"/>
    </source>
</evidence>
<dbReference type="NCBIfam" id="TIGR02729">
    <property type="entry name" value="Obg_CgtA"/>
    <property type="match status" value="1"/>
</dbReference>
<dbReference type="NCBIfam" id="NF008956">
    <property type="entry name" value="PRK12299.1"/>
    <property type="match status" value="1"/>
</dbReference>
<dbReference type="PROSITE" id="PS51883">
    <property type="entry name" value="OBG"/>
    <property type="match status" value="1"/>
</dbReference>
<dbReference type="Pfam" id="PF09269">
    <property type="entry name" value="DUF1967"/>
    <property type="match status" value="1"/>
</dbReference>
<keyword evidence="6 9" id="KW-0378">Hydrolase</keyword>
<dbReference type="HAMAP" id="MF_01454">
    <property type="entry name" value="GTPase_Obg"/>
    <property type="match status" value="1"/>
</dbReference>
<evidence type="ECO:0000259" key="12">
    <source>
        <dbReference type="PROSITE" id="PS51883"/>
    </source>
</evidence>
<dbReference type="EMBL" id="JADKNH010000011">
    <property type="protein sequence ID" value="MBF4694879.1"/>
    <property type="molecule type" value="Genomic_DNA"/>
</dbReference>
<feature type="domain" description="OCT" evidence="11">
    <location>
        <begin position="348"/>
        <end position="425"/>
    </location>
</feature>
<feature type="domain" description="Obg" evidence="12">
    <location>
        <begin position="1"/>
        <end position="158"/>
    </location>
</feature>
<feature type="domain" description="OBG-type G" evidence="10">
    <location>
        <begin position="159"/>
        <end position="330"/>
    </location>
</feature>
<comment type="similarity">
    <text evidence="2 9">Belongs to the TRAFAC class OBG-HflX-like GTPase superfamily. OBG GTPase family.</text>
</comment>
<feature type="binding site" evidence="9">
    <location>
        <begin position="282"/>
        <end position="285"/>
    </location>
    <ligand>
        <name>GTP</name>
        <dbReference type="ChEBI" id="CHEBI:37565"/>
    </ligand>
</feature>
<evidence type="ECO:0000256" key="2">
    <source>
        <dbReference type="ARBA" id="ARBA00007699"/>
    </source>
</evidence>
<dbReference type="PRINTS" id="PR00326">
    <property type="entry name" value="GTP1OBG"/>
</dbReference>
<comment type="subunit">
    <text evidence="9">Monomer.</text>
</comment>
<dbReference type="InterPro" id="IPR006073">
    <property type="entry name" value="GTP-bd"/>
</dbReference>
<dbReference type="CDD" id="cd01898">
    <property type="entry name" value="Obg"/>
    <property type="match status" value="1"/>
</dbReference>
<dbReference type="Gene3D" id="2.70.210.12">
    <property type="entry name" value="GTP1/OBG domain"/>
    <property type="match status" value="1"/>
</dbReference>
<dbReference type="InterPro" id="IPR006169">
    <property type="entry name" value="GTP1_OBG_dom"/>
</dbReference>